<dbReference type="PROSITE" id="PS51669">
    <property type="entry name" value="4FE4S_MOW_BIS_MGD"/>
    <property type="match status" value="1"/>
</dbReference>
<comment type="caution">
    <text evidence="7">The sequence shown here is derived from an EMBL/GenBank/DDBJ whole genome shotgun (WGS) entry which is preliminary data.</text>
</comment>
<protein>
    <submittedName>
        <fullName evidence="7">Assimilatory nitrate reductase catalytic subunit</fullName>
    </submittedName>
</protein>
<reference evidence="7 8" key="1">
    <citation type="submission" date="2023-07" db="EMBL/GenBank/DDBJ databases">
        <title>Sorghum-associated microbial communities from plants grown in Nebraska, USA.</title>
        <authorList>
            <person name="Schachtman D."/>
        </authorList>
    </citation>
    <scope>NUCLEOTIDE SEQUENCE [LARGE SCALE GENOMIC DNA]</scope>
    <source>
        <strain evidence="7 8">4256</strain>
    </source>
</reference>
<keyword evidence="3" id="KW-0560">Oxidoreductase</keyword>
<name>A0ABU1X395_SPHXE</name>
<evidence type="ECO:0000313" key="7">
    <source>
        <dbReference type="EMBL" id="MDR7156048.1"/>
    </source>
</evidence>
<evidence type="ECO:0000256" key="2">
    <source>
        <dbReference type="ARBA" id="ARBA00022723"/>
    </source>
</evidence>
<accession>A0ABU1X395</accession>
<gene>
    <name evidence="7" type="ORF">J2W40_002886</name>
</gene>
<dbReference type="Pfam" id="PF04879">
    <property type="entry name" value="Molybdop_Fe4S4"/>
    <property type="match status" value="1"/>
</dbReference>
<dbReference type="PROSITE" id="PS00551">
    <property type="entry name" value="MOLYBDOPTERIN_PROK_1"/>
    <property type="match status" value="1"/>
</dbReference>
<evidence type="ECO:0000256" key="3">
    <source>
        <dbReference type="ARBA" id="ARBA00023002"/>
    </source>
</evidence>
<dbReference type="Gene3D" id="3.40.228.10">
    <property type="entry name" value="Dimethylsulfoxide Reductase, domain 2"/>
    <property type="match status" value="1"/>
</dbReference>
<dbReference type="Proteomes" id="UP001267638">
    <property type="component" value="Unassembled WGS sequence"/>
</dbReference>
<evidence type="ECO:0000256" key="5">
    <source>
        <dbReference type="ARBA" id="ARBA00023014"/>
    </source>
</evidence>
<keyword evidence="5" id="KW-0411">Iron-sulfur</keyword>
<keyword evidence="8" id="KW-1185">Reference proteome</keyword>
<dbReference type="PANTHER" id="PTHR43105">
    <property type="entry name" value="RESPIRATORY NITRATE REDUCTASE"/>
    <property type="match status" value="1"/>
</dbReference>
<dbReference type="InterPro" id="IPR050123">
    <property type="entry name" value="Prok_molybdopt-oxidoreductase"/>
</dbReference>
<dbReference type="SMART" id="SM00926">
    <property type="entry name" value="Molybdop_Fe4S4"/>
    <property type="match status" value="1"/>
</dbReference>
<feature type="domain" description="4Fe-4S Mo/W bis-MGD-type" evidence="6">
    <location>
        <begin position="1"/>
        <end position="57"/>
    </location>
</feature>
<organism evidence="7 8">
    <name type="scientific">Sphingobium xenophagum</name>
    <dbReference type="NCBI Taxonomy" id="121428"/>
    <lineage>
        <taxon>Bacteria</taxon>
        <taxon>Pseudomonadati</taxon>
        <taxon>Pseudomonadota</taxon>
        <taxon>Alphaproteobacteria</taxon>
        <taxon>Sphingomonadales</taxon>
        <taxon>Sphingomonadaceae</taxon>
        <taxon>Sphingobium</taxon>
    </lineage>
</organism>
<evidence type="ECO:0000313" key="8">
    <source>
        <dbReference type="Proteomes" id="UP001267638"/>
    </source>
</evidence>
<evidence type="ECO:0000256" key="4">
    <source>
        <dbReference type="ARBA" id="ARBA00023004"/>
    </source>
</evidence>
<dbReference type="SUPFAM" id="SSF53706">
    <property type="entry name" value="Formate dehydrogenase/DMSO reductase, domains 1-3"/>
    <property type="match status" value="1"/>
</dbReference>
<keyword evidence="1" id="KW-0004">4Fe-4S</keyword>
<dbReference type="Gene3D" id="3.40.50.740">
    <property type="match status" value="1"/>
</dbReference>
<proteinExistence type="predicted"/>
<dbReference type="InterPro" id="IPR006963">
    <property type="entry name" value="Mopterin_OxRdtase_4Fe-4S_dom"/>
</dbReference>
<dbReference type="PANTHER" id="PTHR43105:SF9">
    <property type="entry name" value="NADPH-FE(3+) OXIDOREDUCTASE SUBUNIT ALPHA"/>
    <property type="match status" value="1"/>
</dbReference>
<evidence type="ECO:0000259" key="6">
    <source>
        <dbReference type="PROSITE" id="PS51669"/>
    </source>
</evidence>
<evidence type="ECO:0000256" key="1">
    <source>
        <dbReference type="ARBA" id="ARBA00022485"/>
    </source>
</evidence>
<dbReference type="InterPro" id="IPR027467">
    <property type="entry name" value="MopterinOxRdtase_cofactor_BS"/>
</dbReference>
<keyword evidence="2" id="KW-0479">Metal-binding</keyword>
<dbReference type="EMBL" id="JAVDWV010000013">
    <property type="protein sequence ID" value="MDR7156048.1"/>
    <property type="molecule type" value="Genomic_DNA"/>
</dbReference>
<sequence length="547" mass="58786">MAIIRSLCGQCGMGCGVRAMTGTDRDLRIEGDKAHPANAGQLCEGADALTAMTDLDGRLLHPMVDGKQVAWDKAIAQIARRLAAVQARHGPGSVALHVGGGLLTEDYYVANKLMKGFLGSAHIHAPWRGAIGAVQRAAYGEDVMPATLEDIDRADIILIADPLALLAHPLLLERVQEARTTRGTRLVVLGRGIEADMPLPVRAGSVARLLAGLLLHSLDGGLIDAAFVAAHVTVPDGFQEQLAPGHDLWSVARACGIEPGQVRDFYDAIGPADRLVTLFGETAGADVAAAAIDLHLLTRRIGRPGAAPFALPSGANGMGAREVGCYADGLAAHGDFSDPMRANVARFWGARQLVEQPGLEDDALLDAMRDGQVRALWSIGADDGAADWLRAARAAVPLSIRSTDRIEEADDGWTLCLPSANWIEKDGTVTGLDRLVSRQRRLFDLPREARPDWWMLTRVAQAMGWGDAFHYEQPADIYREHGRLTAYRNDGTRLLNLRRHAPISNPAYAELTPWRWGEVPFDGGHFPTSDGRARLLPIAGQAEAAIP</sequence>
<keyword evidence="4" id="KW-0408">Iron</keyword>
<dbReference type="Gene3D" id="2.20.25.90">
    <property type="entry name" value="ADC-like domains"/>
    <property type="match status" value="1"/>
</dbReference>
<dbReference type="Pfam" id="PF00384">
    <property type="entry name" value="Molybdopterin"/>
    <property type="match status" value="1"/>
</dbReference>
<dbReference type="RefSeq" id="WP_310225935.1">
    <property type="nucleotide sequence ID" value="NZ_JAVDWV010000013.1"/>
</dbReference>
<dbReference type="InterPro" id="IPR006656">
    <property type="entry name" value="Mopterin_OxRdtase"/>
</dbReference>